<organism evidence="5 6">
    <name type="scientific">Ruegeria spongiae</name>
    <dbReference type="NCBI Taxonomy" id="2942209"/>
    <lineage>
        <taxon>Bacteria</taxon>
        <taxon>Pseudomonadati</taxon>
        <taxon>Pseudomonadota</taxon>
        <taxon>Alphaproteobacteria</taxon>
        <taxon>Rhodobacterales</taxon>
        <taxon>Roseobacteraceae</taxon>
        <taxon>Ruegeria</taxon>
    </lineage>
</organism>
<dbReference type="Gene3D" id="3.40.718.10">
    <property type="entry name" value="Isopropylmalate Dehydrogenase"/>
    <property type="match status" value="1"/>
</dbReference>
<keyword evidence="6" id="KW-1185">Reference proteome</keyword>
<evidence type="ECO:0000313" key="6">
    <source>
        <dbReference type="Proteomes" id="UP001203880"/>
    </source>
</evidence>
<dbReference type="SUPFAM" id="SSF53659">
    <property type="entry name" value="Isocitrate/Isopropylmalate dehydrogenase-like"/>
    <property type="match status" value="1"/>
</dbReference>
<dbReference type="PANTHER" id="PTHR43356">
    <property type="entry name" value="PHOSPHATE ACETYLTRANSFERASE"/>
    <property type="match status" value="1"/>
</dbReference>
<dbReference type="InterPro" id="IPR050500">
    <property type="entry name" value="Phos_Acetyltrans/Butyryltrans"/>
</dbReference>
<dbReference type="Pfam" id="PF01515">
    <property type="entry name" value="PTA_PTB"/>
    <property type="match status" value="1"/>
</dbReference>
<gene>
    <name evidence="5" type="ORF">M3P21_07445</name>
</gene>
<name>A0ABT0Q0L4_9RHOB</name>
<dbReference type="NCBIfam" id="NF008852">
    <property type="entry name" value="PRK11890.1"/>
    <property type="match status" value="1"/>
</dbReference>
<dbReference type="PIRSF" id="PIRSF000428">
    <property type="entry name" value="P_Ac_trans"/>
    <property type="match status" value="1"/>
</dbReference>
<dbReference type="InterPro" id="IPR012147">
    <property type="entry name" value="P_Ac_Bu_trans"/>
</dbReference>
<dbReference type="InterPro" id="IPR002505">
    <property type="entry name" value="PTA_PTB"/>
</dbReference>
<evidence type="ECO:0000313" key="5">
    <source>
        <dbReference type="EMBL" id="MCL6283365.1"/>
    </source>
</evidence>
<comment type="caution">
    <text evidence="5">The sequence shown here is derived from an EMBL/GenBank/DDBJ whole genome shotgun (WGS) entry which is preliminary data.</text>
</comment>
<keyword evidence="2" id="KW-0808">Transferase</keyword>
<comment type="similarity">
    <text evidence="1">Belongs to the phosphate acetyltransferase and butyryltransferase family.</text>
</comment>
<protein>
    <submittedName>
        <fullName evidence="5">Bifunctional enoyl-CoA hydratase/phosphate acetyltransferase</fullName>
    </submittedName>
</protein>
<evidence type="ECO:0000256" key="2">
    <source>
        <dbReference type="ARBA" id="ARBA00022679"/>
    </source>
</evidence>
<evidence type="ECO:0000256" key="3">
    <source>
        <dbReference type="ARBA" id="ARBA00023315"/>
    </source>
</evidence>
<accession>A0ABT0Q0L4</accession>
<dbReference type="NCBIfam" id="NF006045">
    <property type="entry name" value="PRK08190.1"/>
    <property type="match status" value="1"/>
</dbReference>
<keyword evidence="3" id="KW-0012">Acyltransferase</keyword>
<dbReference type="Proteomes" id="UP001203880">
    <property type="component" value="Unassembled WGS sequence"/>
</dbReference>
<proteinExistence type="inferred from homology"/>
<sequence length="336" mass="35348">MTMTATPNTTHAPSKLLSGQNMPCFEALLQRSRPHDPIRTAIVHPCDEHSLEGAMQSRAETLIEPVLVGPRARIEAAATEAGIDLTGIEIEDVPHSHAAAERSVELVREGKVEALMKGALHTDEIMGAVVHSKTGLRTERRMSHVFVLDVSRYPRPLLVTDAAINIFPDLETKADIIRNAVSLAQSLGIDVPKVAILSAVETVTEKIPSTVEAAALCKMADRGQIKGGALDGPLAFDNAISPEAAEAKGIVSSVAGQADILVAPDLEAGNMIAKQLTYLAGAGCAGLVLGARVPIMLTSRADGVIARVMSAALAQLYVRNRHGAVPGTLAKPIAED</sequence>
<dbReference type="PANTHER" id="PTHR43356:SF2">
    <property type="entry name" value="PHOSPHATE ACETYLTRANSFERASE"/>
    <property type="match status" value="1"/>
</dbReference>
<dbReference type="EMBL" id="JAMFMB010000007">
    <property type="protein sequence ID" value="MCL6283365.1"/>
    <property type="molecule type" value="Genomic_DNA"/>
</dbReference>
<dbReference type="RefSeq" id="WP_249708176.1">
    <property type="nucleotide sequence ID" value="NZ_JAMFMB010000007.1"/>
</dbReference>
<reference evidence="5" key="1">
    <citation type="submission" date="2022-05" db="EMBL/GenBank/DDBJ databases">
        <authorList>
            <person name="Park J.-S."/>
        </authorList>
    </citation>
    <scope>NUCLEOTIDE SEQUENCE</scope>
    <source>
        <strain evidence="5">2012CJ41-6</strain>
    </source>
</reference>
<feature type="domain" description="Phosphate acetyl/butaryl transferase" evidence="4">
    <location>
        <begin position="103"/>
        <end position="314"/>
    </location>
</feature>
<evidence type="ECO:0000256" key="1">
    <source>
        <dbReference type="ARBA" id="ARBA00005656"/>
    </source>
</evidence>
<evidence type="ECO:0000259" key="4">
    <source>
        <dbReference type="Pfam" id="PF01515"/>
    </source>
</evidence>